<proteinExistence type="predicted"/>
<feature type="non-terminal residue" evidence="1">
    <location>
        <position position="1"/>
    </location>
</feature>
<dbReference type="Proteomes" id="UP000789860">
    <property type="component" value="Unassembled WGS sequence"/>
</dbReference>
<accession>A0ACA9M543</accession>
<sequence length="288" mass="33404">TRFNSYILDNSNERKTFICRLLKPKESSGRKENLPSKKLCIIWKKPVINCEARIRLTYTPNHSHLMEESDMQKWKEVYKVYEDSDIEYLKTKEVANIKQKLVGLMNSHLVGVADLKSDILITIEFLIKNNYQVESFQKKESLGYLQGLCFANLWQIENLTRYTIAVGILVLTSLLIEKIYILLDQSNVESNSIALAFPGLFQEYDVLLCTVHIVRTWIKNIYYSLTLNKIIYAIYKKTQVGYEKIVHDTINTSQQNSPFLLQITSTKPLESYHSELKAKVSVQYGLIS</sequence>
<comment type="caution">
    <text evidence="1">The sequence shown here is derived from an EMBL/GenBank/DDBJ whole genome shotgun (WGS) entry which is preliminary data.</text>
</comment>
<evidence type="ECO:0000313" key="1">
    <source>
        <dbReference type="EMBL" id="CAG8569694.1"/>
    </source>
</evidence>
<feature type="non-terminal residue" evidence="1">
    <location>
        <position position="288"/>
    </location>
</feature>
<evidence type="ECO:0000313" key="2">
    <source>
        <dbReference type="Proteomes" id="UP000789860"/>
    </source>
</evidence>
<keyword evidence="2" id="KW-1185">Reference proteome</keyword>
<protein>
    <submittedName>
        <fullName evidence="1">4429_t:CDS:1</fullName>
    </submittedName>
</protein>
<gene>
    <name evidence="1" type="ORF">SCALOS_LOCUS5806</name>
</gene>
<name>A0ACA9M543_9GLOM</name>
<reference evidence="1" key="1">
    <citation type="submission" date="2021-06" db="EMBL/GenBank/DDBJ databases">
        <authorList>
            <person name="Kallberg Y."/>
            <person name="Tangrot J."/>
            <person name="Rosling A."/>
        </authorList>
    </citation>
    <scope>NUCLEOTIDE SEQUENCE</scope>
    <source>
        <strain evidence="1">AU212A</strain>
    </source>
</reference>
<organism evidence="1 2">
    <name type="scientific">Scutellospora calospora</name>
    <dbReference type="NCBI Taxonomy" id="85575"/>
    <lineage>
        <taxon>Eukaryota</taxon>
        <taxon>Fungi</taxon>
        <taxon>Fungi incertae sedis</taxon>
        <taxon>Mucoromycota</taxon>
        <taxon>Glomeromycotina</taxon>
        <taxon>Glomeromycetes</taxon>
        <taxon>Diversisporales</taxon>
        <taxon>Gigasporaceae</taxon>
        <taxon>Scutellospora</taxon>
    </lineage>
</organism>
<dbReference type="EMBL" id="CAJVPM010010049">
    <property type="protein sequence ID" value="CAG8569694.1"/>
    <property type="molecule type" value="Genomic_DNA"/>
</dbReference>